<dbReference type="EMBL" id="ML994641">
    <property type="protein sequence ID" value="KAF2183602.1"/>
    <property type="molecule type" value="Genomic_DNA"/>
</dbReference>
<gene>
    <name evidence="1" type="ORF">K469DRAFT_204983</name>
</gene>
<dbReference type="AlphaFoldDB" id="A0A6A6DYZ8"/>
<evidence type="ECO:0000313" key="2">
    <source>
        <dbReference type="Proteomes" id="UP000800200"/>
    </source>
</evidence>
<name>A0A6A6DYZ8_9PEZI</name>
<dbReference type="Proteomes" id="UP000800200">
    <property type="component" value="Unassembled WGS sequence"/>
</dbReference>
<keyword evidence="2" id="KW-1185">Reference proteome</keyword>
<sequence length="88" mass="10385">MRLRLPPSRVQVRLQRLNKLCPEYNLVSHPKCHKQDQTRIRYEEIRCVPRNKHREAGRASIRLGNVIARSYIFLSTILHNLPICGAER</sequence>
<evidence type="ECO:0000313" key="1">
    <source>
        <dbReference type="EMBL" id="KAF2183602.1"/>
    </source>
</evidence>
<proteinExistence type="predicted"/>
<reference evidence="1" key="1">
    <citation type="journal article" date="2020" name="Stud. Mycol.">
        <title>101 Dothideomycetes genomes: a test case for predicting lifestyles and emergence of pathogens.</title>
        <authorList>
            <person name="Haridas S."/>
            <person name="Albert R."/>
            <person name="Binder M."/>
            <person name="Bloem J."/>
            <person name="Labutti K."/>
            <person name="Salamov A."/>
            <person name="Andreopoulos B."/>
            <person name="Baker S."/>
            <person name="Barry K."/>
            <person name="Bills G."/>
            <person name="Bluhm B."/>
            <person name="Cannon C."/>
            <person name="Castanera R."/>
            <person name="Culley D."/>
            <person name="Daum C."/>
            <person name="Ezra D."/>
            <person name="Gonzalez J."/>
            <person name="Henrissat B."/>
            <person name="Kuo A."/>
            <person name="Liang C."/>
            <person name="Lipzen A."/>
            <person name="Lutzoni F."/>
            <person name="Magnuson J."/>
            <person name="Mondo S."/>
            <person name="Nolan M."/>
            <person name="Ohm R."/>
            <person name="Pangilinan J."/>
            <person name="Park H.-J."/>
            <person name="Ramirez L."/>
            <person name="Alfaro M."/>
            <person name="Sun H."/>
            <person name="Tritt A."/>
            <person name="Yoshinaga Y."/>
            <person name="Zwiers L.-H."/>
            <person name="Turgeon B."/>
            <person name="Goodwin S."/>
            <person name="Spatafora J."/>
            <person name="Crous P."/>
            <person name="Grigoriev I."/>
        </authorList>
    </citation>
    <scope>NUCLEOTIDE SEQUENCE</scope>
    <source>
        <strain evidence="1">CBS 207.26</strain>
    </source>
</reference>
<organism evidence="1 2">
    <name type="scientific">Zopfia rhizophila CBS 207.26</name>
    <dbReference type="NCBI Taxonomy" id="1314779"/>
    <lineage>
        <taxon>Eukaryota</taxon>
        <taxon>Fungi</taxon>
        <taxon>Dikarya</taxon>
        <taxon>Ascomycota</taxon>
        <taxon>Pezizomycotina</taxon>
        <taxon>Dothideomycetes</taxon>
        <taxon>Dothideomycetes incertae sedis</taxon>
        <taxon>Zopfiaceae</taxon>
        <taxon>Zopfia</taxon>
    </lineage>
</organism>
<protein>
    <submittedName>
        <fullName evidence="1">Uncharacterized protein</fullName>
    </submittedName>
</protein>
<accession>A0A6A6DYZ8</accession>